<keyword evidence="3" id="KW-1185">Reference proteome</keyword>
<name>A0A2P5DUF9_PARAD</name>
<feature type="coiled-coil region" evidence="1">
    <location>
        <begin position="172"/>
        <end position="207"/>
    </location>
</feature>
<comment type="caution">
    <text evidence="2">The sequence shown here is derived from an EMBL/GenBank/DDBJ whole genome shotgun (WGS) entry which is preliminary data.</text>
</comment>
<gene>
    <name evidence="2" type="ORF">PanWU01x14_032480</name>
</gene>
<evidence type="ECO:0000256" key="1">
    <source>
        <dbReference type="SAM" id="Coils"/>
    </source>
</evidence>
<sequence length="336" mass="39011">MQVAEVDGNNDKDKIFFEVYGNLTSFSIEEMALITDLRCDADTKESLWKIDGTEHLGSTYFGDKDRLKRHFMKIVFDTLEIVPMTLTDAELQHLHIKAIFEMAKDKPFVLKGKSTPVDDLDKKTPLGLEPVISLDEDDVDVEDRKEVENFSDTEQTNGADKYVKQVGNKKVEKVTDVNNEEMEDKIKEEEEEQRRQVTIDIKDMEKEDVYDTNPIISTIYATKLQSFAVSLDNVVEMITLPSMYIGTCFYYLRKKRKYNISRFRQILLILDLTMTTVTIYDSMKGEEEHDNRVMEKMETLVTYLTILLDSLGSFVEKKDDYSFTPFEVEHCQDNPQ</sequence>
<evidence type="ECO:0000313" key="3">
    <source>
        <dbReference type="Proteomes" id="UP000237105"/>
    </source>
</evidence>
<proteinExistence type="predicted"/>
<keyword evidence="1" id="KW-0175">Coiled coil</keyword>
<evidence type="ECO:0000313" key="2">
    <source>
        <dbReference type="EMBL" id="PON76928.1"/>
    </source>
</evidence>
<dbReference type="AlphaFoldDB" id="A0A2P5DUF9"/>
<protein>
    <submittedName>
        <fullName evidence="2">Uncharacterized protein</fullName>
    </submittedName>
</protein>
<dbReference type="EMBL" id="JXTB01000016">
    <property type="protein sequence ID" value="PON76928.1"/>
    <property type="molecule type" value="Genomic_DNA"/>
</dbReference>
<dbReference type="Proteomes" id="UP000237105">
    <property type="component" value="Unassembled WGS sequence"/>
</dbReference>
<organism evidence="2 3">
    <name type="scientific">Parasponia andersonii</name>
    <name type="common">Sponia andersonii</name>
    <dbReference type="NCBI Taxonomy" id="3476"/>
    <lineage>
        <taxon>Eukaryota</taxon>
        <taxon>Viridiplantae</taxon>
        <taxon>Streptophyta</taxon>
        <taxon>Embryophyta</taxon>
        <taxon>Tracheophyta</taxon>
        <taxon>Spermatophyta</taxon>
        <taxon>Magnoliopsida</taxon>
        <taxon>eudicotyledons</taxon>
        <taxon>Gunneridae</taxon>
        <taxon>Pentapetalae</taxon>
        <taxon>rosids</taxon>
        <taxon>fabids</taxon>
        <taxon>Rosales</taxon>
        <taxon>Cannabaceae</taxon>
        <taxon>Parasponia</taxon>
    </lineage>
</organism>
<accession>A0A2P5DUF9</accession>
<reference evidence="3" key="1">
    <citation type="submission" date="2016-06" db="EMBL/GenBank/DDBJ databases">
        <title>Parallel loss of symbiosis genes in relatives of nitrogen-fixing non-legume Parasponia.</title>
        <authorList>
            <person name="Van Velzen R."/>
            <person name="Holmer R."/>
            <person name="Bu F."/>
            <person name="Rutten L."/>
            <person name="Van Zeijl A."/>
            <person name="Liu W."/>
            <person name="Santuari L."/>
            <person name="Cao Q."/>
            <person name="Sharma T."/>
            <person name="Shen D."/>
            <person name="Roswanjaya Y."/>
            <person name="Wardhani T."/>
            <person name="Kalhor M.S."/>
            <person name="Jansen J."/>
            <person name="Van den Hoogen J."/>
            <person name="Gungor B."/>
            <person name="Hartog M."/>
            <person name="Hontelez J."/>
            <person name="Verver J."/>
            <person name="Yang W.-C."/>
            <person name="Schijlen E."/>
            <person name="Repin R."/>
            <person name="Schilthuizen M."/>
            <person name="Schranz E."/>
            <person name="Heidstra R."/>
            <person name="Miyata K."/>
            <person name="Fedorova E."/>
            <person name="Kohlen W."/>
            <person name="Bisseling T."/>
            <person name="Smit S."/>
            <person name="Geurts R."/>
        </authorList>
    </citation>
    <scope>NUCLEOTIDE SEQUENCE [LARGE SCALE GENOMIC DNA]</scope>
    <source>
        <strain evidence="3">cv. WU1-14</strain>
    </source>
</reference>